<organism evidence="2">
    <name type="scientific">Anopheles darlingi</name>
    <name type="common">Mosquito</name>
    <dbReference type="NCBI Taxonomy" id="43151"/>
    <lineage>
        <taxon>Eukaryota</taxon>
        <taxon>Metazoa</taxon>
        <taxon>Ecdysozoa</taxon>
        <taxon>Arthropoda</taxon>
        <taxon>Hexapoda</taxon>
        <taxon>Insecta</taxon>
        <taxon>Pterygota</taxon>
        <taxon>Neoptera</taxon>
        <taxon>Endopterygota</taxon>
        <taxon>Diptera</taxon>
        <taxon>Nematocera</taxon>
        <taxon>Culicoidea</taxon>
        <taxon>Culicidae</taxon>
        <taxon>Anophelinae</taxon>
        <taxon>Anopheles</taxon>
    </lineage>
</organism>
<feature type="region of interest" description="Disordered" evidence="1">
    <location>
        <begin position="62"/>
        <end position="89"/>
    </location>
</feature>
<dbReference type="AlphaFoldDB" id="A0A2M4DHB6"/>
<reference evidence="2" key="1">
    <citation type="submission" date="2018-01" db="EMBL/GenBank/DDBJ databases">
        <title>An insight into the sialome of Amazonian anophelines.</title>
        <authorList>
            <person name="Ribeiro J.M."/>
            <person name="Scarpassa V."/>
            <person name="Calvo E."/>
        </authorList>
    </citation>
    <scope>NUCLEOTIDE SEQUENCE</scope>
</reference>
<protein>
    <submittedName>
        <fullName evidence="2">Putative secreted protein</fullName>
    </submittedName>
</protein>
<sequence length="89" mass="9226">MMRFVSIFEFFIRSYNAAILSCSSCEHLPFGSGGKLNPYCFDRSGFCGVGVSSGACSVAGSSTVSSSSSSSSSRSGELFSSSETIVSSM</sequence>
<name>A0A2M4DHB6_ANODA</name>
<evidence type="ECO:0000313" key="2">
    <source>
        <dbReference type="EMBL" id="MBW76538.1"/>
    </source>
</evidence>
<proteinExistence type="predicted"/>
<accession>A0A2M4DHB6</accession>
<dbReference type="EMBL" id="GGFL01012360">
    <property type="protein sequence ID" value="MBW76538.1"/>
    <property type="molecule type" value="Transcribed_RNA"/>
</dbReference>
<evidence type="ECO:0000256" key="1">
    <source>
        <dbReference type="SAM" id="MobiDB-lite"/>
    </source>
</evidence>